<reference evidence="1" key="1">
    <citation type="submission" date="2018-10" db="EMBL/GenBank/DDBJ databases">
        <title>Hidden diversity of soil giant viruses.</title>
        <authorList>
            <person name="Schulz F."/>
            <person name="Alteio L."/>
            <person name="Goudeau D."/>
            <person name="Ryan E.M."/>
            <person name="Malmstrom R.R."/>
            <person name="Blanchard J."/>
            <person name="Woyke T."/>
        </authorList>
    </citation>
    <scope>NUCLEOTIDE SEQUENCE</scope>
    <source>
        <strain evidence="1">HAV1</strain>
    </source>
</reference>
<sequence length="482" mass="55194">MKAVRIVSDCDRKKAFTHSFSKIPPAAYLSYFETLELVILKRTHRFFCENKIWQSFTPIIHLRNPSHCKNLSDHFPKAKLIIKASACYILQLCSPCQLANIISLDFRNGPFSRIFNFSTLPKLTVLQLDNCYGLGLDDLNNMTQLVSLSLNFEVDRFRGSTLRKLTNLTKLSLRENTVITDLDIELLPLRSLSLYNNRTITPFVLKRLNLTQLDISIYATAALSGEIIQCTTITDLTLTMADINIIGKKVLASMTQLKKLTVQDPELLYEDCLKYLTNLTHLHFIGATKYEKLDLPSLQTIIIMSRWPWGYVPSLSLTNLTHLELEVVSHLADISCLINLTYLKLTFYRNGITPPQIPILPKKLKTLILLNLSSYDTINFVSLENLTTLEISVENDKVIHHLPVHHNLKKLTIWSGNAQINDHSLMQYTHVNHLTLLSLTTPLIGYCFEYMKGLLSLTIYRRKISDECHSQLIKRGIIVRDY</sequence>
<name>A0A3G5A0B1_9VIRU</name>
<dbReference type="Gene3D" id="3.80.10.10">
    <property type="entry name" value="Ribonuclease Inhibitor"/>
    <property type="match status" value="2"/>
</dbReference>
<evidence type="ECO:0000313" key="1">
    <source>
        <dbReference type="EMBL" id="AYV80592.1"/>
    </source>
</evidence>
<proteinExistence type="predicted"/>
<dbReference type="EMBL" id="MK072245">
    <property type="protein sequence ID" value="AYV80592.1"/>
    <property type="molecule type" value="Genomic_DNA"/>
</dbReference>
<gene>
    <name evidence="1" type="ORF">Harvfovirus3_37</name>
</gene>
<dbReference type="InterPro" id="IPR032675">
    <property type="entry name" value="LRR_dom_sf"/>
</dbReference>
<accession>A0A3G5A0B1</accession>
<protein>
    <recommendedName>
        <fullName evidence="2">Leucine-rich repeat protein</fullName>
    </recommendedName>
</protein>
<evidence type="ECO:0008006" key="2">
    <source>
        <dbReference type="Google" id="ProtNLM"/>
    </source>
</evidence>
<dbReference type="SUPFAM" id="SSF52058">
    <property type="entry name" value="L domain-like"/>
    <property type="match status" value="1"/>
</dbReference>
<organism evidence="1">
    <name type="scientific">Harvfovirus sp</name>
    <dbReference type="NCBI Taxonomy" id="2487768"/>
    <lineage>
        <taxon>Viruses</taxon>
        <taxon>Varidnaviria</taxon>
        <taxon>Bamfordvirae</taxon>
        <taxon>Nucleocytoviricota</taxon>
        <taxon>Megaviricetes</taxon>
        <taxon>Imitervirales</taxon>
        <taxon>Mimiviridae</taxon>
        <taxon>Klosneuvirinae</taxon>
    </lineage>
</organism>